<gene>
    <name evidence="1" type="ORF">PV09_03143</name>
</gene>
<dbReference type="GeneID" id="27311116"/>
<dbReference type="RefSeq" id="XP_016215826.1">
    <property type="nucleotide sequence ID" value="XM_016356303.1"/>
</dbReference>
<dbReference type="RefSeq" id="XP_016215827.1">
    <property type="nucleotide sequence ID" value="XM_016356304.1"/>
</dbReference>
<accession>A0A0D1YZ40</accession>
<keyword evidence="2" id="KW-1185">Reference proteome</keyword>
<sequence>MIEDDRAAWWSHTCDASLCASEKNTSSPSAASSFSPTKKKFLGANRMDSTQPLVSVPLVLGRLPIILSSPCHAKFYPPICWAAASIRSISHRRRLGNSGTRFGSRSLQAPLFSSTPHIPHRGSRVAHANGCHCRTLFPHGLCSV</sequence>
<protein>
    <submittedName>
        <fullName evidence="1">Uncharacterized protein</fullName>
    </submittedName>
</protein>
<dbReference type="Proteomes" id="UP000053259">
    <property type="component" value="Unassembled WGS sequence"/>
</dbReference>
<dbReference type="VEuPathDB" id="FungiDB:PV09_03143"/>
<name>A0A0D1YZ40_9PEZI</name>
<dbReference type="AlphaFoldDB" id="A0A0D1YZ40"/>
<dbReference type="EMBL" id="KN847536">
    <property type="protein sequence ID" value="KIW05957.1"/>
    <property type="molecule type" value="Genomic_DNA"/>
</dbReference>
<proteinExistence type="predicted"/>
<organism evidence="1 2">
    <name type="scientific">Verruconis gallopava</name>
    <dbReference type="NCBI Taxonomy" id="253628"/>
    <lineage>
        <taxon>Eukaryota</taxon>
        <taxon>Fungi</taxon>
        <taxon>Dikarya</taxon>
        <taxon>Ascomycota</taxon>
        <taxon>Pezizomycotina</taxon>
        <taxon>Dothideomycetes</taxon>
        <taxon>Pleosporomycetidae</taxon>
        <taxon>Venturiales</taxon>
        <taxon>Sympoventuriaceae</taxon>
        <taxon>Verruconis</taxon>
    </lineage>
</organism>
<evidence type="ECO:0000313" key="1">
    <source>
        <dbReference type="EMBL" id="KIW05957.1"/>
    </source>
</evidence>
<reference evidence="1 2" key="1">
    <citation type="submission" date="2015-01" db="EMBL/GenBank/DDBJ databases">
        <title>The Genome Sequence of Ochroconis gallopava CBS43764.</title>
        <authorList>
            <consortium name="The Broad Institute Genomics Platform"/>
            <person name="Cuomo C."/>
            <person name="de Hoog S."/>
            <person name="Gorbushina A."/>
            <person name="Stielow B."/>
            <person name="Teixiera M."/>
            <person name="Abouelleil A."/>
            <person name="Chapman S.B."/>
            <person name="Priest M."/>
            <person name="Young S.K."/>
            <person name="Wortman J."/>
            <person name="Nusbaum C."/>
            <person name="Birren B."/>
        </authorList>
    </citation>
    <scope>NUCLEOTIDE SEQUENCE [LARGE SCALE GENOMIC DNA]</scope>
    <source>
        <strain evidence="1 2">CBS 43764</strain>
    </source>
</reference>
<dbReference type="EMBL" id="KN847536">
    <property type="protein sequence ID" value="KIW05958.1"/>
    <property type="molecule type" value="Genomic_DNA"/>
</dbReference>
<dbReference type="HOGENOM" id="CLU_1797931_0_0_1"/>
<evidence type="ECO:0000313" key="2">
    <source>
        <dbReference type="Proteomes" id="UP000053259"/>
    </source>
</evidence>